<dbReference type="RefSeq" id="WP_094985906.1">
    <property type="nucleotide sequence ID" value="NZ_NHNI01000002.1"/>
</dbReference>
<reference evidence="4" key="1">
    <citation type="submission" date="2017-05" db="EMBL/GenBank/DDBJ databases">
        <authorList>
            <person name="Barney B.M."/>
        </authorList>
    </citation>
    <scope>NUCLEOTIDE SEQUENCE [LARGE SCALE GENOMIC DNA]</scope>
    <source>
        <strain evidence="4">PSBB022</strain>
    </source>
</reference>
<sequence length="100" mass="11122">MIIRKLLRNRGLGVNLIAGFCFIFLAVYAWGLSWKELGGYFLVILFFLVGLIALAALCGWVLRKLMAKTDWNSIGPDQHEGDKKNEPAANEKTGVKPDAK</sequence>
<proteinExistence type="predicted"/>
<comment type="caution">
    <text evidence="3">The sequence shown here is derived from an EMBL/GenBank/DDBJ whole genome shotgun (WGS) entry which is preliminary data.</text>
</comment>
<keyword evidence="2" id="KW-0812">Transmembrane</keyword>
<evidence type="ECO:0000313" key="3">
    <source>
        <dbReference type="EMBL" id="OZY84936.1"/>
    </source>
</evidence>
<dbReference type="AlphaFoldDB" id="A0A266Q5P8"/>
<name>A0A266Q5P8_9GAMM</name>
<keyword evidence="2" id="KW-0472">Membrane</keyword>
<keyword evidence="4" id="KW-1185">Reference proteome</keyword>
<feature type="transmembrane region" description="Helical" evidence="2">
    <location>
        <begin position="12"/>
        <end position="31"/>
    </location>
</feature>
<accession>A0A266Q5P8</accession>
<feature type="compositionally biased region" description="Basic and acidic residues" evidence="1">
    <location>
        <begin position="77"/>
        <end position="86"/>
    </location>
</feature>
<gene>
    <name evidence="3" type="ORF">CBP51_17405</name>
</gene>
<evidence type="ECO:0000313" key="4">
    <source>
        <dbReference type="Proteomes" id="UP000216101"/>
    </source>
</evidence>
<feature type="transmembrane region" description="Helical" evidence="2">
    <location>
        <begin position="37"/>
        <end position="62"/>
    </location>
</feature>
<keyword evidence="2" id="KW-1133">Transmembrane helix</keyword>
<protein>
    <submittedName>
        <fullName evidence="3">Uncharacterized protein</fullName>
    </submittedName>
</protein>
<evidence type="ECO:0000256" key="2">
    <source>
        <dbReference type="SAM" id="Phobius"/>
    </source>
</evidence>
<dbReference type="EMBL" id="NHNI01000002">
    <property type="protein sequence ID" value="OZY84936.1"/>
    <property type="molecule type" value="Genomic_DNA"/>
</dbReference>
<organism evidence="3 4">
    <name type="scientific">Cellvibrio mixtus</name>
    <dbReference type="NCBI Taxonomy" id="39650"/>
    <lineage>
        <taxon>Bacteria</taxon>
        <taxon>Pseudomonadati</taxon>
        <taxon>Pseudomonadota</taxon>
        <taxon>Gammaproteobacteria</taxon>
        <taxon>Cellvibrionales</taxon>
        <taxon>Cellvibrionaceae</taxon>
        <taxon>Cellvibrio</taxon>
    </lineage>
</organism>
<feature type="region of interest" description="Disordered" evidence="1">
    <location>
        <begin position="73"/>
        <end position="100"/>
    </location>
</feature>
<dbReference type="Proteomes" id="UP000216101">
    <property type="component" value="Unassembled WGS sequence"/>
</dbReference>
<evidence type="ECO:0000256" key="1">
    <source>
        <dbReference type="SAM" id="MobiDB-lite"/>
    </source>
</evidence>